<feature type="transmembrane region" description="Helical" evidence="2">
    <location>
        <begin position="718"/>
        <end position="743"/>
    </location>
</feature>
<feature type="transmembrane region" description="Helical" evidence="2">
    <location>
        <begin position="122"/>
        <end position="140"/>
    </location>
</feature>
<accession>A0A379QCU2</accession>
<protein>
    <submittedName>
        <fullName evidence="3">Integral membrane protein</fullName>
    </submittedName>
</protein>
<name>A0A379QCU2_SALER</name>
<dbReference type="EMBL" id="UGWP01000002">
    <property type="protein sequence ID" value="SUF54903.1"/>
    <property type="molecule type" value="Genomic_DNA"/>
</dbReference>
<feature type="transmembrane region" description="Helical" evidence="2">
    <location>
        <begin position="811"/>
        <end position="836"/>
    </location>
</feature>
<feature type="region of interest" description="Disordered" evidence="1">
    <location>
        <begin position="877"/>
        <end position="904"/>
    </location>
</feature>
<feature type="compositionally biased region" description="Low complexity" evidence="1">
    <location>
        <begin position="885"/>
        <end position="896"/>
    </location>
</feature>
<dbReference type="NCBIfam" id="TIGR04346">
    <property type="entry name" value="DotA_TraY"/>
    <property type="match status" value="1"/>
</dbReference>
<feature type="transmembrane region" description="Helical" evidence="2">
    <location>
        <begin position="184"/>
        <end position="201"/>
    </location>
</feature>
<reference evidence="3 4" key="1">
    <citation type="submission" date="2018-06" db="EMBL/GenBank/DDBJ databases">
        <authorList>
            <consortium name="Pathogen Informatics"/>
            <person name="Doyle S."/>
        </authorList>
    </citation>
    <scope>NUCLEOTIDE SEQUENCE [LARGE SCALE GENOMIC DNA]</scope>
    <source>
        <strain evidence="3 4">NCTC10252</strain>
    </source>
</reference>
<feature type="transmembrane region" description="Helical" evidence="2">
    <location>
        <begin position="763"/>
        <end position="791"/>
    </location>
</feature>
<evidence type="ECO:0000313" key="3">
    <source>
        <dbReference type="EMBL" id="SUF54903.1"/>
    </source>
</evidence>
<evidence type="ECO:0000256" key="2">
    <source>
        <dbReference type="SAM" id="Phobius"/>
    </source>
</evidence>
<dbReference type="AlphaFoldDB" id="A0A379QCU2"/>
<organism evidence="3 4">
    <name type="scientific">Salmonella enterica</name>
    <name type="common">Salmonella choleraesuis</name>
    <dbReference type="NCBI Taxonomy" id="28901"/>
    <lineage>
        <taxon>Bacteria</taxon>
        <taxon>Pseudomonadati</taxon>
        <taxon>Pseudomonadota</taxon>
        <taxon>Gammaproteobacteria</taxon>
        <taxon>Enterobacterales</taxon>
        <taxon>Enterobacteriaceae</taxon>
        <taxon>Salmonella</taxon>
    </lineage>
</organism>
<evidence type="ECO:0000256" key="1">
    <source>
        <dbReference type="SAM" id="MobiDB-lite"/>
    </source>
</evidence>
<dbReference type="InterPro" id="IPR027628">
    <property type="entry name" value="DotA_TraY"/>
</dbReference>
<gene>
    <name evidence="3" type="primary">traY</name>
    <name evidence="3" type="ORF">NCTC10252_00070</name>
</gene>
<dbReference type="Proteomes" id="UP000254597">
    <property type="component" value="Unassembled WGS sequence"/>
</dbReference>
<proteinExistence type="predicted"/>
<keyword evidence="2" id="KW-1133">Transmembrane helix</keyword>
<feature type="transmembrane region" description="Helical" evidence="2">
    <location>
        <begin position="249"/>
        <end position="270"/>
    </location>
</feature>
<evidence type="ECO:0000313" key="4">
    <source>
        <dbReference type="Proteomes" id="UP000254597"/>
    </source>
</evidence>
<feature type="transmembrane region" description="Helical" evidence="2">
    <location>
        <begin position="693"/>
        <end position="712"/>
    </location>
</feature>
<feature type="transmembrane region" description="Helical" evidence="2">
    <location>
        <begin position="97"/>
        <end position="116"/>
    </location>
</feature>
<keyword evidence="2" id="KW-0812">Transmembrane</keyword>
<sequence length="904" mass="97293">MNLKRIGKVVTAPLWVPLLPLTRTVRRLYHTHDNQRELISQLKGEIREKLEARKQQATQVEMTFAESVAQAEKLAAQRGELFSLAELHAELLLKKRFILMIVYTVLATGLLTVVMASILYGLLMIIAAFTMSLYAAPSQFRMWQIENKRLSREEKGSFSDFRHETRWYLDTINPRFKPTTNTSLLTLLLVVTLGAPIISYAENLDDLTTAADRGTDISRQAMVTLFGQIVNNPLNGIVEDGGDSLVSQILKIFSSTLLIVGTGVGGYLVLQKTAKTAHDGQYMDREQGSFWAPIRILAAFSMLTPLPNGWSLSALLMLYAAAKVGVGGANLATDATVDAFMAGQTFVLQPVAPSTVTLARSLFEANMCMFGINASLDAQNNSGGIVFSSDYINQSPIENGFILKSKSFTCGGATIAIEENNSILSKLGLSADIDVTAIRNAHTEGLNEMQRSLRDGAQKFVQGVISRQQDENSNLVNAESVIQTASQIYENKVTAAIRSSNMNGQLQNLTSQIGDKIKSEGWFALGSWYQTLAQANNKIGNSASAKGSAFGASVSQSPVTDDYLKLAMSAYMAQKSVTDNTNAGVLTAKSSYESNEIKDAGSFFGYIFGVMGQDMTNTFISYAENDSGMVNPIISMKNLGDRLIAGAETAFVTYGAAKAISSGANVTIFGWFANKFTGATAALKAIVDFVGPYVAFMLIMLIGAGITLSIYIPLMPFIIWTAACINYLIIVGEGIFASALWAFSHLLGNGEGMGQKTAHGYIFLLNLMFRPILMVGGFLLGGGIVVIGGTLINKMLPAAIGNAQFDSFTGIATIIGFILIYCSLQVTVVGSSFGLINIVPDQVINWVGGHASSTLGREATDKVNHATNVLANKTENTLNSKKTPLGKGNQLGNGNQTPPPNSIK</sequence>
<keyword evidence="2" id="KW-0472">Membrane</keyword>